<dbReference type="FunFam" id="1.10.10.10:FF:000279">
    <property type="entry name" value="Transcriptional regulator, ArsR family"/>
    <property type="match status" value="1"/>
</dbReference>
<keyword evidence="1" id="KW-0059">Arsenical resistance</keyword>
<dbReference type="Proteomes" id="UP000886042">
    <property type="component" value="Unassembled WGS sequence"/>
</dbReference>
<dbReference type="EMBL" id="DRMN01000252">
    <property type="protein sequence ID" value="HFB55036.1"/>
    <property type="molecule type" value="Genomic_DNA"/>
</dbReference>
<keyword evidence="4" id="KW-0804">Transcription</keyword>
<keyword evidence="3" id="KW-0238">DNA-binding</keyword>
<organism evidence="6">
    <name type="scientific">Hellea balneolensis</name>
    <dbReference type="NCBI Taxonomy" id="287478"/>
    <lineage>
        <taxon>Bacteria</taxon>
        <taxon>Pseudomonadati</taxon>
        <taxon>Pseudomonadota</taxon>
        <taxon>Alphaproteobacteria</taxon>
        <taxon>Maricaulales</taxon>
        <taxon>Robiginitomaculaceae</taxon>
        <taxon>Hellea</taxon>
    </lineage>
</organism>
<dbReference type="Pfam" id="PF01022">
    <property type="entry name" value="HTH_5"/>
    <property type="match status" value="1"/>
</dbReference>
<dbReference type="GO" id="GO:0003700">
    <property type="term" value="F:DNA-binding transcription factor activity"/>
    <property type="evidence" value="ECO:0007669"/>
    <property type="project" value="InterPro"/>
</dbReference>
<dbReference type="PANTHER" id="PTHR33154">
    <property type="entry name" value="TRANSCRIPTIONAL REGULATOR, ARSR FAMILY"/>
    <property type="match status" value="1"/>
</dbReference>
<accession>A0A7C3GCB5</accession>
<dbReference type="NCBIfam" id="NF033788">
    <property type="entry name" value="HTH_metalloreg"/>
    <property type="match status" value="1"/>
</dbReference>
<dbReference type="GO" id="GO:0046685">
    <property type="term" value="P:response to arsenic-containing substance"/>
    <property type="evidence" value="ECO:0007669"/>
    <property type="project" value="UniProtKB-KW"/>
</dbReference>
<dbReference type="InterPro" id="IPR051081">
    <property type="entry name" value="HTH_MetalResp_TranReg"/>
</dbReference>
<dbReference type="AlphaFoldDB" id="A0A7C3GCB5"/>
<name>A0A7C3GCB5_9PROT</name>
<proteinExistence type="predicted"/>
<gene>
    <name evidence="6" type="ORF">ENJ46_03850</name>
</gene>
<feature type="domain" description="HTH arsR-type" evidence="5">
    <location>
        <begin position="1"/>
        <end position="96"/>
    </location>
</feature>
<evidence type="ECO:0000256" key="1">
    <source>
        <dbReference type="ARBA" id="ARBA00022849"/>
    </source>
</evidence>
<keyword evidence="2" id="KW-0805">Transcription regulation</keyword>
<evidence type="ECO:0000259" key="5">
    <source>
        <dbReference type="PROSITE" id="PS50987"/>
    </source>
</evidence>
<evidence type="ECO:0000313" key="6">
    <source>
        <dbReference type="EMBL" id="HFB55036.1"/>
    </source>
</evidence>
<reference evidence="6" key="1">
    <citation type="journal article" date="2020" name="mSystems">
        <title>Genome- and Community-Level Interaction Insights into Carbon Utilization and Element Cycling Functions of Hydrothermarchaeota in Hydrothermal Sediment.</title>
        <authorList>
            <person name="Zhou Z."/>
            <person name="Liu Y."/>
            <person name="Xu W."/>
            <person name="Pan J."/>
            <person name="Luo Z.H."/>
            <person name="Li M."/>
        </authorList>
    </citation>
    <scope>NUCLEOTIDE SEQUENCE [LARGE SCALE GENOMIC DNA]</scope>
    <source>
        <strain evidence="6">HyVt-489</strain>
    </source>
</reference>
<dbReference type="CDD" id="cd00090">
    <property type="entry name" value="HTH_ARSR"/>
    <property type="match status" value="1"/>
</dbReference>
<dbReference type="PROSITE" id="PS50987">
    <property type="entry name" value="HTH_ARSR_2"/>
    <property type="match status" value="1"/>
</dbReference>
<sequence length="115" mass="13192">MKQIQTFKILSDETRLRMLALMAMQGELCVCELVHALELSQPKISRHLANLRKVGIVSSRRHAQWIFYNLDPEMPAWERHVVDAAVEGIQHETIVRKDAGRLANMDGRPQHGPTR</sequence>
<evidence type="ECO:0000256" key="4">
    <source>
        <dbReference type="ARBA" id="ARBA00023163"/>
    </source>
</evidence>
<dbReference type="NCBIfam" id="NF007528">
    <property type="entry name" value="PRK10141.1"/>
    <property type="match status" value="1"/>
</dbReference>
<dbReference type="InterPro" id="IPR036390">
    <property type="entry name" value="WH_DNA-bd_sf"/>
</dbReference>
<dbReference type="InterPro" id="IPR036388">
    <property type="entry name" value="WH-like_DNA-bd_sf"/>
</dbReference>
<dbReference type="SMART" id="SM00418">
    <property type="entry name" value="HTH_ARSR"/>
    <property type="match status" value="1"/>
</dbReference>
<dbReference type="Gene3D" id="1.10.10.10">
    <property type="entry name" value="Winged helix-like DNA-binding domain superfamily/Winged helix DNA-binding domain"/>
    <property type="match status" value="1"/>
</dbReference>
<dbReference type="PANTHER" id="PTHR33154:SF18">
    <property type="entry name" value="ARSENICAL RESISTANCE OPERON REPRESSOR"/>
    <property type="match status" value="1"/>
</dbReference>
<dbReference type="SUPFAM" id="SSF46785">
    <property type="entry name" value="Winged helix' DNA-binding domain"/>
    <property type="match status" value="1"/>
</dbReference>
<evidence type="ECO:0000256" key="2">
    <source>
        <dbReference type="ARBA" id="ARBA00023015"/>
    </source>
</evidence>
<dbReference type="PRINTS" id="PR00778">
    <property type="entry name" value="HTHARSR"/>
</dbReference>
<comment type="caution">
    <text evidence="6">The sequence shown here is derived from an EMBL/GenBank/DDBJ whole genome shotgun (WGS) entry which is preliminary data.</text>
</comment>
<dbReference type="InterPro" id="IPR001845">
    <property type="entry name" value="HTH_ArsR_DNA-bd_dom"/>
</dbReference>
<dbReference type="GO" id="GO:0003677">
    <property type="term" value="F:DNA binding"/>
    <property type="evidence" value="ECO:0007669"/>
    <property type="project" value="UniProtKB-KW"/>
</dbReference>
<dbReference type="InterPro" id="IPR011991">
    <property type="entry name" value="ArsR-like_HTH"/>
</dbReference>
<evidence type="ECO:0000256" key="3">
    <source>
        <dbReference type="ARBA" id="ARBA00023125"/>
    </source>
</evidence>
<protein>
    <submittedName>
        <fullName evidence="6">Metalloregulator ArsR/SmtB family transcription factor</fullName>
    </submittedName>
</protein>